<keyword evidence="3" id="KW-0732">Signal</keyword>
<sequence length="158" mass="17196">MKGALLTCVFLCFGRVLLQGWDGYIDNLIAQSRDASGFEHVDKVCIIGLDGGAKWTTNSHPKALKLSSSEANTIANVFKREDFTPFMVNGIYAEGVKYQFLRVEDSKIVFAKKRGYGALTLQSSKTAIVIAHTKEGSQQGNANKAVGVIAQYLESLGM</sequence>
<feature type="chain" id="PRO_5026780442" description="Profilin" evidence="3">
    <location>
        <begin position="21"/>
        <end position="158"/>
    </location>
</feature>
<keyword evidence="5" id="KW-1185">Reference proteome</keyword>
<dbReference type="GO" id="GO:0003785">
    <property type="term" value="F:actin monomer binding"/>
    <property type="evidence" value="ECO:0007669"/>
    <property type="project" value="TreeGrafter"/>
</dbReference>
<feature type="signal peptide" evidence="3">
    <location>
        <begin position="1"/>
        <end position="20"/>
    </location>
</feature>
<dbReference type="SMART" id="SM00392">
    <property type="entry name" value="PROF"/>
    <property type="match status" value="1"/>
</dbReference>
<reference evidence="4 5" key="1">
    <citation type="submission" date="2020-06" db="EMBL/GenBank/DDBJ databases">
        <authorList>
            <person name="Li R."/>
            <person name="Bekaert M."/>
        </authorList>
    </citation>
    <scope>NUCLEOTIDE SEQUENCE [LARGE SCALE GENOMIC DNA]</scope>
    <source>
        <strain evidence="5">wild</strain>
    </source>
</reference>
<evidence type="ECO:0000313" key="4">
    <source>
        <dbReference type="EMBL" id="CAC5401405.1"/>
    </source>
</evidence>
<accession>A0A6J8CZZ3</accession>
<dbReference type="Proteomes" id="UP000507470">
    <property type="component" value="Unassembled WGS sequence"/>
</dbReference>
<dbReference type="InterPro" id="IPR036140">
    <property type="entry name" value="PFN_sf"/>
</dbReference>
<protein>
    <recommendedName>
        <fullName evidence="2">Profilin</fullName>
    </recommendedName>
</protein>
<dbReference type="CDD" id="cd00148">
    <property type="entry name" value="PROF"/>
    <property type="match status" value="1"/>
</dbReference>
<dbReference type="EMBL" id="CACVKT020006409">
    <property type="protein sequence ID" value="CAC5401405.1"/>
    <property type="molecule type" value="Genomic_DNA"/>
</dbReference>
<dbReference type="PANTHER" id="PTHR11604">
    <property type="entry name" value="PROFILIN"/>
    <property type="match status" value="1"/>
</dbReference>
<evidence type="ECO:0000256" key="2">
    <source>
        <dbReference type="RuleBase" id="RU003909"/>
    </source>
</evidence>
<evidence type="ECO:0000256" key="3">
    <source>
        <dbReference type="SAM" id="SignalP"/>
    </source>
</evidence>
<gene>
    <name evidence="4" type="ORF">MCOR_35488</name>
</gene>
<dbReference type="Pfam" id="PF00235">
    <property type="entry name" value="Profilin"/>
    <property type="match status" value="1"/>
</dbReference>
<dbReference type="InterPro" id="IPR048278">
    <property type="entry name" value="PFN"/>
</dbReference>
<dbReference type="InterPro" id="IPR005455">
    <property type="entry name" value="PFN_euk"/>
</dbReference>
<organism evidence="4 5">
    <name type="scientific">Mytilus coruscus</name>
    <name type="common">Sea mussel</name>
    <dbReference type="NCBI Taxonomy" id="42192"/>
    <lineage>
        <taxon>Eukaryota</taxon>
        <taxon>Metazoa</taxon>
        <taxon>Spiralia</taxon>
        <taxon>Lophotrochozoa</taxon>
        <taxon>Mollusca</taxon>
        <taxon>Bivalvia</taxon>
        <taxon>Autobranchia</taxon>
        <taxon>Pteriomorphia</taxon>
        <taxon>Mytilida</taxon>
        <taxon>Mytiloidea</taxon>
        <taxon>Mytilidae</taxon>
        <taxon>Mytilinae</taxon>
        <taxon>Mytilus</taxon>
    </lineage>
</organism>
<evidence type="ECO:0000313" key="5">
    <source>
        <dbReference type="Proteomes" id="UP000507470"/>
    </source>
</evidence>
<dbReference type="OrthoDB" id="421374at2759"/>
<comment type="similarity">
    <text evidence="1 2">Belongs to the profilin family.</text>
</comment>
<dbReference type="PRINTS" id="PR00392">
    <property type="entry name" value="PROFILIN"/>
</dbReference>
<proteinExistence type="inferred from homology"/>
<dbReference type="SUPFAM" id="SSF55770">
    <property type="entry name" value="Profilin (actin-binding protein)"/>
    <property type="match status" value="1"/>
</dbReference>
<dbReference type="PANTHER" id="PTHR11604:SF10">
    <property type="entry name" value="PROFILIN"/>
    <property type="match status" value="1"/>
</dbReference>
<dbReference type="Gene3D" id="3.30.450.30">
    <property type="entry name" value="Dynein light chain 2a, cytoplasmic"/>
    <property type="match status" value="1"/>
</dbReference>
<evidence type="ECO:0000256" key="1">
    <source>
        <dbReference type="ARBA" id="ARBA00010058"/>
    </source>
</evidence>
<keyword evidence="2" id="KW-0009">Actin-binding</keyword>
<dbReference type="AlphaFoldDB" id="A0A6J8CZZ3"/>
<name>A0A6J8CZZ3_MYTCO</name>
<dbReference type="GO" id="GO:0005938">
    <property type="term" value="C:cell cortex"/>
    <property type="evidence" value="ECO:0007669"/>
    <property type="project" value="TreeGrafter"/>
</dbReference>